<evidence type="ECO:0000256" key="10">
    <source>
        <dbReference type="PIRSR" id="PIRSR605150-3"/>
    </source>
</evidence>
<evidence type="ECO:0000256" key="1">
    <source>
        <dbReference type="ARBA" id="ARBA00004127"/>
    </source>
</evidence>
<feature type="transmembrane region" description="Helical" evidence="12">
    <location>
        <begin position="857"/>
        <end position="882"/>
    </location>
</feature>
<feature type="compositionally biased region" description="Low complexity" evidence="11">
    <location>
        <begin position="10"/>
        <end position="25"/>
    </location>
</feature>
<feature type="region of interest" description="Disordered" evidence="11">
    <location>
        <begin position="1"/>
        <end position="40"/>
    </location>
</feature>
<evidence type="ECO:0000256" key="5">
    <source>
        <dbReference type="ARBA" id="ARBA00022989"/>
    </source>
</evidence>
<dbReference type="GO" id="GO:0016020">
    <property type="term" value="C:membrane"/>
    <property type="evidence" value="ECO:0007669"/>
    <property type="project" value="InterPro"/>
</dbReference>
<feature type="binding site" evidence="9">
    <location>
        <position position="208"/>
    </location>
    <ligand>
        <name>UDP-alpha-D-glucose</name>
        <dbReference type="ChEBI" id="CHEBI:58885"/>
    </ligand>
</feature>
<evidence type="ECO:0000313" key="14">
    <source>
        <dbReference type="Proteomes" id="UP001327560"/>
    </source>
</evidence>
<dbReference type="InterPro" id="IPR005150">
    <property type="entry name" value="Cellulose_synth"/>
</dbReference>
<evidence type="ECO:0000256" key="7">
    <source>
        <dbReference type="ARBA" id="ARBA00023316"/>
    </source>
</evidence>
<feature type="transmembrane region" description="Helical" evidence="12">
    <location>
        <begin position="921"/>
        <end position="940"/>
    </location>
</feature>
<reference evidence="13 14" key="1">
    <citation type="submission" date="2023-10" db="EMBL/GenBank/DDBJ databases">
        <title>Chromosome-scale genome assembly provides insights into flower coloration mechanisms of Canna indica.</title>
        <authorList>
            <person name="Li C."/>
        </authorList>
    </citation>
    <scope>NUCLEOTIDE SEQUENCE [LARGE SCALE GENOMIC DNA]</scope>
    <source>
        <tissue evidence="13">Flower</tissue>
    </source>
</reference>
<evidence type="ECO:0000256" key="8">
    <source>
        <dbReference type="PIRSR" id="PIRSR605150-1"/>
    </source>
</evidence>
<dbReference type="InterPro" id="IPR029044">
    <property type="entry name" value="Nucleotide-diphossugar_trans"/>
</dbReference>
<dbReference type="GO" id="GO:0030244">
    <property type="term" value="P:cellulose biosynthetic process"/>
    <property type="evidence" value="ECO:0007669"/>
    <property type="project" value="InterPro"/>
</dbReference>
<evidence type="ECO:0000256" key="11">
    <source>
        <dbReference type="SAM" id="MobiDB-lite"/>
    </source>
</evidence>
<dbReference type="GO" id="GO:0012505">
    <property type="term" value="C:endomembrane system"/>
    <property type="evidence" value="ECO:0007669"/>
    <property type="project" value="UniProtKB-SubCell"/>
</dbReference>
<name>A0AAQ3Q8N3_9LILI</name>
<feature type="active site" evidence="8">
    <location>
        <position position="656"/>
    </location>
</feature>
<evidence type="ECO:0008006" key="15">
    <source>
        <dbReference type="Google" id="ProtNLM"/>
    </source>
</evidence>
<feature type="active site" evidence="8">
    <location>
        <position position="237"/>
    </location>
</feature>
<keyword evidence="5 12" id="KW-1133">Transmembrane helix</keyword>
<evidence type="ECO:0000256" key="2">
    <source>
        <dbReference type="ARBA" id="ARBA00022676"/>
    </source>
</evidence>
<keyword evidence="6 12" id="KW-0472">Membrane</keyword>
<organism evidence="13 14">
    <name type="scientific">Canna indica</name>
    <name type="common">Indian-shot</name>
    <dbReference type="NCBI Taxonomy" id="4628"/>
    <lineage>
        <taxon>Eukaryota</taxon>
        <taxon>Viridiplantae</taxon>
        <taxon>Streptophyta</taxon>
        <taxon>Embryophyta</taxon>
        <taxon>Tracheophyta</taxon>
        <taxon>Spermatophyta</taxon>
        <taxon>Magnoliopsida</taxon>
        <taxon>Liliopsida</taxon>
        <taxon>Zingiberales</taxon>
        <taxon>Cannaceae</taxon>
        <taxon>Canna</taxon>
    </lineage>
</organism>
<feature type="transmembrane region" description="Helical" evidence="12">
    <location>
        <begin position="138"/>
        <end position="157"/>
    </location>
</feature>
<dbReference type="GO" id="GO:0016760">
    <property type="term" value="F:cellulose synthase (UDP-forming) activity"/>
    <property type="evidence" value="ECO:0007669"/>
    <property type="project" value="InterPro"/>
</dbReference>
<comment type="subcellular location">
    <subcellularLocation>
        <location evidence="1">Endomembrane system</location>
        <topology evidence="1">Multi-pass membrane protein</topology>
    </subcellularLocation>
</comment>
<dbReference type="EMBL" id="CP136892">
    <property type="protein sequence ID" value="WOK99997.1"/>
    <property type="molecule type" value="Genomic_DNA"/>
</dbReference>
<dbReference type="Proteomes" id="UP001327560">
    <property type="component" value="Chromosome 3"/>
</dbReference>
<protein>
    <recommendedName>
        <fullName evidence="15">Cellulose synthase-like protein D3</fullName>
    </recommendedName>
</protein>
<dbReference type="AlphaFoldDB" id="A0AAQ3Q8N3"/>
<keyword evidence="3" id="KW-0808">Transferase</keyword>
<feature type="binding site" evidence="10">
    <location>
        <position position="424"/>
    </location>
    <ligand>
        <name>Mn(2+)</name>
        <dbReference type="ChEBI" id="CHEBI:29035"/>
    </ligand>
</feature>
<dbReference type="PANTHER" id="PTHR13301">
    <property type="entry name" value="X-BOX TRANSCRIPTION FACTOR-RELATED"/>
    <property type="match status" value="1"/>
</dbReference>
<evidence type="ECO:0000256" key="9">
    <source>
        <dbReference type="PIRSR" id="PIRSR605150-2"/>
    </source>
</evidence>
<dbReference type="Pfam" id="PF03552">
    <property type="entry name" value="Cellulose_synt"/>
    <property type="match status" value="1"/>
</dbReference>
<feature type="binding site" evidence="9">
    <location>
        <position position="237"/>
    </location>
    <ligand>
        <name>UDP-alpha-D-glucose</name>
        <dbReference type="ChEBI" id="CHEBI:58885"/>
    </ligand>
</feature>
<keyword evidence="14" id="KW-1185">Reference proteome</keyword>
<feature type="transmembrane region" description="Helical" evidence="12">
    <location>
        <begin position="105"/>
        <end position="126"/>
    </location>
</feature>
<evidence type="ECO:0000256" key="12">
    <source>
        <dbReference type="SAM" id="Phobius"/>
    </source>
</evidence>
<accession>A0AAQ3Q8N3</accession>
<feature type="transmembrane region" description="Helical" evidence="12">
    <location>
        <begin position="888"/>
        <end position="909"/>
    </location>
</feature>
<feature type="transmembrane region" description="Helical" evidence="12">
    <location>
        <begin position="734"/>
        <end position="759"/>
    </location>
</feature>
<sequence>MTSGIALRNQQQAAPSSASSCVKSSGQHLRQSSGGVEDLDKDYAMNNDGVLLPMQSMSNMETKERYGFGSAIWPKDDSDAGTGDDGSGLKSNQCMSLSRKIDLSASVLVPYRLLIFFRIVVLGIYLAWRIKNRNEDAVWLWGMSVICEIWFTFSWLLEQLPKLCPVKRAVELAVLRDKFEAPSPHIPLGYSDLPGIDVFVASADPVKEPPLIMANTVLSILAADYPVEKLACYLSDDAGSLLTFEATAEIASFASVWVPFCRKHDIEPRCPESYFNLKKDPYRNKLRPDFVKDRRRVKTEYDEFKVRINALPDSIRRRSDAYDAIEERKAVQRHRELYGDGDELVERPKIQRATWMANGCHWPGSWIHPFPRHAHGDHSAIIQVMLKSEEKRSSSLDLAGIDIRLPMLVYVAREKRPGYEDNKKAGAMNAMLRASAAISAGPFVLNLDCDNYVHNSGAFREGMCHMMDCGGERVCFVQFPQRFHGVDPSDRYANHNFFFDVNMRALDGIQGPVYLGSGCLFRRMALYGFDPPPSQERHGGRFSCCFRRRAPAMVDSDEERQALSEEEQKILSTYPKRFGNSTSLIDNIPIAEFESRPLADHHKVKYGRLPGSLAVPRRPVTTPMVAEAVSMISCSYEDKTQWGQRVGWVYGSTTEDVVTGYRMHNKGWRSVYSAPTGGRDAFRSTAPINLTDRLQQIRRRATGAVEFFFSKNNAMLVTPGMKALQRLAYLNLSVYPFTSVFLTAYCFLPALCLFSGQFIVQTLSVTFLAYILILTVTLCILAMLEIKWSGIQLVEWWRNEQLWVMGGTSVDLAAVFQGILKGVSGIDLSANDTKKPAAAKGNEKEELDELYMVKRTWLMIPPITIMMVNLVAVAVGVSRTIYSSSPEWSKFLGGLFLSFWVMIHLYPFAKGLVGRRGKTPTVVFVWSGLIAITISLLWAATKSPSGDKEIGGSITFP</sequence>
<dbReference type="Gene3D" id="3.90.550.10">
    <property type="entry name" value="Spore Coat Polysaccharide Biosynthesis Protein SpsA, Chain A"/>
    <property type="match status" value="1"/>
</dbReference>
<evidence type="ECO:0000256" key="6">
    <source>
        <dbReference type="ARBA" id="ARBA00023136"/>
    </source>
</evidence>
<gene>
    <name evidence="13" type="ORF">Cni_G08709</name>
</gene>
<feature type="binding site" evidence="9">
    <location>
        <position position="207"/>
    </location>
    <ligand>
        <name>UDP-alpha-D-glucose</name>
        <dbReference type="ChEBI" id="CHEBI:58885"/>
    </ligand>
</feature>
<feature type="binding site" evidence="10">
    <location>
        <position position="448"/>
    </location>
    <ligand>
        <name>Mn(2+)</name>
        <dbReference type="ChEBI" id="CHEBI:29035"/>
    </ligand>
</feature>
<keyword evidence="7" id="KW-0961">Cell wall biogenesis/degradation</keyword>
<dbReference type="GO" id="GO:0071555">
    <property type="term" value="P:cell wall organization"/>
    <property type="evidence" value="ECO:0007669"/>
    <property type="project" value="UniProtKB-KW"/>
</dbReference>
<feature type="binding site" evidence="9">
    <location>
        <position position="423"/>
    </location>
    <ligand>
        <name>UDP-alpha-D-glucose</name>
        <dbReference type="ChEBI" id="CHEBI:58885"/>
    </ligand>
</feature>
<proteinExistence type="predicted"/>
<evidence type="ECO:0000256" key="3">
    <source>
        <dbReference type="ARBA" id="ARBA00022679"/>
    </source>
</evidence>
<feature type="transmembrane region" description="Helical" evidence="12">
    <location>
        <begin position="765"/>
        <end position="784"/>
    </location>
</feature>
<dbReference type="GO" id="GO:0071669">
    <property type="term" value="P:plant-type cell wall organization or biogenesis"/>
    <property type="evidence" value="ECO:0007669"/>
    <property type="project" value="UniProtKB-ARBA"/>
</dbReference>
<evidence type="ECO:0000256" key="4">
    <source>
        <dbReference type="ARBA" id="ARBA00022692"/>
    </source>
</evidence>
<keyword evidence="2" id="KW-0328">Glycosyltransferase</keyword>
<dbReference type="SUPFAM" id="SSF53448">
    <property type="entry name" value="Nucleotide-diphospho-sugar transferases"/>
    <property type="match status" value="1"/>
</dbReference>
<evidence type="ECO:0000313" key="13">
    <source>
        <dbReference type="EMBL" id="WOK99997.1"/>
    </source>
</evidence>
<keyword evidence="4 12" id="KW-0812">Transmembrane</keyword>